<dbReference type="RefSeq" id="WP_157295287.1">
    <property type="nucleotide sequence ID" value="NZ_JBHTCT010000012.1"/>
</dbReference>
<gene>
    <name evidence="4" type="ORF">ACFQQH_07790</name>
</gene>
<evidence type="ECO:0000256" key="1">
    <source>
        <dbReference type="SAM" id="MobiDB-lite"/>
    </source>
</evidence>
<keyword evidence="2" id="KW-0732">Signal</keyword>
<organism evidence="4 5">
    <name type="scientific">Bhargavaea changchunensis</name>
    <dbReference type="NCBI Taxonomy" id="2134037"/>
    <lineage>
        <taxon>Bacteria</taxon>
        <taxon>Bacillati</taxon>
        <taxon>Bacillota</taxon>
        <taxon>Bacilli</taxon>
        <taxon>Bacillales</taxon>
        <taxon>Caryophanaceae</taxon>
        <taxon>Bhargavaea</taxon>
    </lineage>
</organism>
<proteinExistence type="predicted"/>
<accession>A0ABW2NGI8</accession>
<name>A0ABW2NGI8_9BACL</name>
<comment type="caution">
    <text evidence="4">The sequence shown here is derived from an EMBL/GenBank/DDBJ whole genome shotgun (WGS) entry which is preliminary data.</text>
</comment>
<feature type="compositionally biased region" description="Basic and acidic residues" evidence="1">
    <location>
        <begin position="41"/>
        <end position="64"/>
    </location>
</feature>
<dbReference type="Gene3D" id="2.30.30.1210">
    <property type="entry name" value="Domain of unknown function DUF1541"/>
    <property type="match status" value="1"/>
</dbReference>
<dbReference type="PROSITE" id="PS51257">
    <property type="entry name" value="PROKAR_LIPOPROTEIN"/>
    <property type="match status" value="1"/>
</dbReference>
<evidence type="ECO:0000259" key="3">
    <source>
        <dbReference type="Pfam" id="PF07563"/>
    </source>
</evidence>
<sequence>MTFRKTLIPLSTLILLLSACGANDGQDDAQPEENPTGEEQQYDRDESNDPYEMHDSDDRSDMHNMHGGGSGEVPESLKAAENPEFPVGSEVVMHADHMPGMDGVKATVTGAYDTTAYSVTYTPTDGGKPVEDHKWIVHEELQNPGDAPLEEGTTVTLEADHMPGMDDAEAIIESAKQTTVYMVDFVSAESGEEVKNHKWVTEDELSEPE</sequence>
<dbReference type="Proteomes" id="UP001596483">
    <property type="component" value="Unassembled WGS sequence"/>
</dbReference>
<dbReference type="InterPro" id="IPR011438">
    <property type="entry name" value="DUF1541"/>
</dbReference>
<protein>
    <submittedName>
        <fullName evidence="4">YdhK family protein</fullName>
    </submittedName>
</protein>
<feature type="chain" id="PRO_5047304761" evidence="2">
    <location>
        <begin position="23"/>
        <end position="209"/>
    </location>
</feature>
<feature type="signal peptide" evidence="2">
    <location>
        <begin position="1"/>
        <end position="22"/>
    </location>
</feature>
<feature type="region of interest" description="Disordered" evidence="1">
    <location>
        <begin position="24"/>
        <end position="76"/>
    </location>
</feature>
<keyword evidence="5" id="KW-1185">Reference proteome</keyword>
<evidence type="ECO:0000313" key="4">
    <source>
        <dbReference type="EMBL" id="MFC7365035.1"/>
    </source>
</evidence>
<dbReference type="EMBL" id="JBHTCT010000012">
    <property type="protein sequence ID" value="MFC7365035.1"/>
    <property type="molecule type" value="Genomic_DNA"/>
</dbReference>
<feature type="domain" description="DUF1541" evidence="3">
    <location>
        <begin position="152"/>
        <end position="202"/>
    </location>
</feature>
<evidence type="ECO:0000256" key="2">
    <source>
        <dbReference type="SAM" id="SignalP"/>
    </source>
</evidence>
<dbReference type="Pfam" id="PF07563">
    <property type="entry name" value="DUF1541"/>
    <property type="match status" value="2"/>
</dbReference>
<reference evidence="5" key="1">
    <citation type="journal article" date="2019" name="Int. J. Syst. Evol. Microbiol.">
        <title>The Global Catalogue of Microorganisms (GCM) 10K type strain sequencing project: providing services to taxonomists for standard genome sequencing and annotation.</title>
        <authorList>
            <consortium name="The Broad Institute Genomics Platform"/>
            <consortium name="The Broad Institute Genome Sequencing Center for Infectious Disease"/>
            <person name="Wu L."/>
            <person name="Ma J."/>
        </authorList>
    </citation>
    <scope>NUCLEOTIDE SEQUENCE [LARGE SCALE GENOMIC DNA]</scope>
    <source>
        <strain evidence="5">JCM 4738</strain>
    </source>
</reference>
<feature type="domain" description="DUF1541" evidence="3">
    <location>
        <begin position="87"/>
        <end position="138"/>
    </location>
</feature>
<evidence type="ECO:0000313" key="5">
    <source>
        <dbReference type="Proteomes" id="UP001596483"/>
    </source>
</evidence>